<dbReference type="EMBL" id="JADGJH010001059">
    <property type="protein sequence ID" value="KAJ3119456.1"/>
    <property type="molecule type" value="Genomic_DNA"/>
</dbReference>
<sequence>MSTSVDYVTVSQANSGEVTTTLYIREYVVVELGATTTTTVTFTNESSDLVLCSAEANLSQFVTCPSALSTDSCVSAACNFSAPNSAESIVVKASVVICSDLDPLCLLGYSIKAKSASVTLSVAPISIALAATTTTTAFEQQSTVSSADSSPKSSLMTMNHDQQSFTATGTSITRQISISTPISAVPASLPNITATATPSSSSNSASLSSSAIAAIVVVFLVLTGLIYYLWATRKIPQRGLHRFPSLYSKNFVQLEDAPVGGAVSIPSAPAPSLYSNQSKNTGQSKKTNSSQFSYVARQSLLDFQTKYDAEPMPQILFPGNMKQLGTSMQIMPSPTSPTSSASPVSPVAIYVDVFGRKIQPAKQNEQNFTPG</sequence>
<keyword evidence="3" id="KW-1185">Reference proteome</keyword>
<accession>A0AAD5XFA7</accession>
<comment type="caution">
    <text evidence="2">The sequence shown here is derived from an EMBL/GenBank/DDBJ whole genome shotgun (WGS) entry which is preliminary data.</text>
</comment>
<protein>
    <submittedName>
        <fullName evidence="2">Uncharacterized protein</fullName>
    </submittedName>
</protein>
<evidence type="ECO:0000256" key="1">
    <source>
        <dbReference type="SAM" id="Phobius"/>
    </source>
</evidence>
<dbReference type="AlphaFoldDB" id="A0AAD5XFA7"/>
<gene>
    <name evidence="2" type="ORF">HK100_000304</name>
</gene>
<reference evidence="2" key="1">
    <citation type="submission" date="2020-05" db="EMBL/GenBank/DDBJ databases">
        <title>Phylogenomic resolution of chytrid fungi.</title>
        <authorList>
            <person name="Stajich J.E."/>
            <person name="Amses K."/>
            <person name="Simmons R."/>
            <person name="Seto K."/>
            <person name="Myers J."/>
            <person name="Bonds A."/>
            <person name="Quandt C.A."/>
            <person name="Barry K."/>
            <person name="Liu P."/>
            <person name="Grigoriev I."/>
            <person name="Longcore J.E."/>
            <person name="James T.Y."/>
        </authorList>
    </citation>
    <scope>NUCLEOTIDE SEQUENCE</scope>
    <source>
        <strain evidence="2">JEL0513</strain>
    </source>
</reference>
<evidence type="ECO:0000313" key="3">
    <source>
        <dbReference type="Proteomes" id="UP001211907"/>
    </source>
</evidence>
<feature type="transmembrane region" description="Helical" evidence="1">
    <location>
        <begin position="211"/>
        <end position="230"/>
    </location>
</feature>
<proteinExistence type="predicted"/>
<keyword evidence="1" id="KW-0472">Membrane</keyword>
<keyword evidence="1" id="KW-1133">Transmembrane helix</keyword>
<organism evidence="2 3">
    <name type="scientific">Physocladia obscura</name>
    <dbReference type="NCBI Taxonomy" id="109957"/>
    <lineage>
        <taxon>Eukaryota</taxon>
        <taxon>Fungi</taxon>
        <taxon>Fungi incertae sedis</taxon>
        <taxon>Chytridiomycota</taxon>
        <taxon>Chytridiomycota incertae sedis</taxon>
        <taxon>Chytridiomycetes</taxon>
        <taxon>Chytridiales</taxon>
        <taxon>Chytriomycetaceae</taxon>
        <taxon>Physocladia</taxon>
    </lineage>
</organism>
<evidence type="ECO:0000313" key="2">
    <source>
        <dbReference type="EMBL" id="KAJ3119456.1"/>
    </source>
</evidence>
<name>A0AAD5XFA7_9FUNG</name>
<keyword evidence="1" id="KW-0812">Transmembrane</keyword>
<dbReference type="Proteomes" id="UP001211907">
    <property type="component" value="Unassembled WGS sequence"/>
</dbReference>